<dbReference type="PROSITE" id="PS50894">
    <property type="entry name" value="HPT"/>
    <property type="match status" value="1"/>
</dbReference>
<accession>A0AAN7BEQ3</accession>
<dbReference type="PANTHER" id="PTHR28242:SF52">
    <property type="entry name" value="PHOSPHORELAY INTERMEDIATE PROTEIN YPD1"/>
    <property type="match status" value="1"/>
</dbReference>
<dbReference type="AlphaFoldDB" id="A0AAN7BEQ3"/>
<name>A0AAN7BEQ3_9PEZI</name>
<feature type="modified residue" description="Phosphohistidine" evidence="1">
    <location>
        <position position="75"/>
    </location>
</feature>
<dbReference type="Gene3D" id="1.20.120.160">
    <property type="entry name" value="HPT domain"/>
    <property type="match status" value="1"/>
</dbReference>
<evidence type="ECO:0000256" key="1">
    <source>
        <dbReference type="PROSITE-ProRule" id="PRU00110"/>
    </source>
</evidence>
<gene>
    <name evidence="3" type="ORF">QBC38DRAFT_461726</name>
</gene>
<comment type="caution">
    <text evidence="3">The sequence shown here is derived from an EMBL/GenBank/DDBJ whole genome shotgun (WGS) entry which is preliminary data.</text>
</comment>
<evidence type="ECO:0000313" key="4">
    <source>
        <dbReference type="Proteomes" id="UP001301958"/>
    </source>
</evidence>
<reference evidence="3" key="1">
    <citation type="journal article" date="2023" name="Mol. Phylogenet. Evol.">
        <title>Genome-scale phylogeny and comparative genomics of the fungal order Sordariales.</title>
        <authorList>
            <person name="Hensen N."/>
            <person name="Bonometti L."/>
            <person name="Westerberg I."/>
            <person name="Brannstrom I.O."/>
            <person name="Guillou S."/>
            <person name="Cros-Aarteil S."/>
            <person name="Calhoun S."/>
            <person name="Haridas S."/>
            <person name="Kuo A."/>
            <person name="Mondo S."/>
            <person name="Pangilinan J."/>
            <person name="Riley R."/>
            <person name="LaButti K."/>
            <person name="Andreopoulos B."/>
            <person name="Lipzen A."/>
            <person name="Chen C."/>
            <person name="Yan M."/>
            <person name="Daum C."/>
            <person name="Ng V."/>
            <person name="Clum A."/>
            <person name="Steindorff A."/>
            <person name="Ohm R.A."/>
            <person name="Martin F."/>
            <person name="Silar P."/>
            <person name="Natvig D.O."/>
            <person name="Lalanne C."/>
            <person name="Gautier V."/>
            <person name="Ament-Velasquez S.L."/>
            <person name="Kruys A."/>
            <person name="Hutchinson M.I."/>
            <person name="Powell A.J."/>
            <person name="Barry K."/>
            <person name="Miller A.N."/>
            <person name="Grigoriev I.V."/>
            <person name="Debuchy R."/>
            <person name="Gladieux P."/>
            <person name="Hiltunen Thoren M."/>
            <person name="Johannesson H."/>
        </authorList>
    </citation>
    <scope>NUCLEOTIDE SEQUENCE</scope>
    <source>
        <strain evidence="3">CBS 990.96</strain>
    </source>
</reference>
<dbReference type="GO" id="GO:0005634">
    <property type="term" value="C:nucleus"/>
    <property type="evidence" value="ECO:0007669"/>
    <property type="project" value="TreeGrafter"/>
</dbReference>
<sequence length="144" mass="16395">MSRLDDDVIYDMPDFGDHVDNGIFSQILEMDESDSDRDFSMPLVSNFFEQASETFIKMDKALVDVDLRNLSDLGHFLKGSSATLGFNKIRDSCQIIQQYGNGFNIDGSQQVDEDTSIKKIQEAITKVKLDTAELEKLMRKFFGY</sequence>
<proteinExistence type="predicted"/>
<dbReference type="InterPro" id="IPR008207">
    <property type="entry name" value="Sig_transdc_His_kin_Hpt_dom"/>
</dbReference>
<organism evidence="3 4">
    <name type="scientific">Podospora fimiseda</name>
    <dbReference type="NCBI Taxonomy" id="252190"/>
    <lineage>
        <taxon>Eukaryota</taxon>
        <taxon>Fungi</taxon>
        <taxon>Dikarya</taxon>
        <taxon>Ascomycota</taxon>
        <taxon>Pezizomycotina</taxon>
        <taxon>Sordariomycetes</taxon>
        <taxon>Sordariomycetidae</taxon>
        <taxon>Sordariales</taxon>
        <taxon>Podosporaceae</taxon>
        <taxon>Podospora</taxon>
    </lineage>
</organism>
<reference evidence="3" key="2">
    <citation type="submission" date="2023-05" db="EMBL/GenBank/DDBJ databases">
        <authorList>
            <consortium name="Lawrence Berkeley National Laboratory"/>
            <person name="Steindorff A."/>
            <person name="Hensen N."/>
            <person name="Bonometti L."/>
            <person name="Westerberg I."/>
            <person name="Brannstrom I.O."/>
            <person name="Guillou S."/>
            <person name="Cros-Aarteil S."/>
            <person name="Calhoun S."/>
            <person name="Haridas S."/>
            <person name="Kuo A."/>
            <person name="Mondo S."/>
            <person name="Pangilinan J."/>
            <person name="Riley R."/>
            <person name="Labutti K."/>
            <person name="Andreopoulos B."/>
            <person name="Lipzen A."/>
            <person name="Chen C."/>
            <person name="Yanf M."/>
            <person name="Daum C."/>
            <person name="Ng V."/>
            <person name="Clum A."/>
            <person name="Ohm R."/>
            <person name="Martin F."/>
            <person name="Silar P."/>
            <person name="Natvig D."/>
            <person name="Lalanne C."/>
            <person name="Gautier V."/>
            <person name="Ament-Velasquez S.L."/>
            <person name="Kruys A."/>
            <person name="Hutchinson M.I."/>
            <person name="Powell A.J."/>
            <person name="Barry K."/>
            <person name="Miller A.N."/>
            <person name="Grigoriev I.V."/>
            <person name="Debuchy R."/>
            <person name="Gladieux P."/>
            <person name="Thoren M.H."/>
            <person name="Johannesson H."/>
        </authorList>
    </citation>
    <scope>NUCLEOTIDE SEQUENCE</scope>
    <source>
        <strain evidence="3">CBS 990.96</strain>
    </source>
</reference>
<dbReference type="SUPFAM" id="SSF47226">
    <property type="entry name" value="Histidine-containing phosphotransfer domain, HPT domain"/>
    <property type="match status" value="1"/>
</dbReference>
<feature type="domain" description="HPt" evidence="2">
    <location>
        <begin position="36"/>
        <end position="141"/>
    </location>
</feature>
<dbReference type="Pfam" id="PF01627">
    <property type="entry name" value="Hpt"/>
    <property type="match status" value="1"/>
</dbReference>
<dbReference type="PANTHER" id="PTHR28242">
    <property type="entry name" value="PHOSPHORELAY INTERMEDIATE PROTEIN YPD1"/>
    <property type="match status" value="1"/>
</dbReference>
<dbReference type="InterPro" id="IPR036641">
    <property type="entry name" value="HPT_dom_sf"/>
</dbReference>
<evidence type="ECO:0000313" key="3">
    <source>
        <dbReference type="EMBL" id="KAK4221213.1"/>
    </source>
</evidence>
<keyword evidence="4" id="KW-1185">Reference proteome</keyword>
<keyword evidence="3" id="KW-0808">Transferase</keyword>
<keyword evidence="1" id="KW-0597">Phosphoprotein</keyword>
<dbReference type="EMBL" id="MU865572">
    <property type="protein sequence ID" value="KAK4221213.1"/>
    <property type="molecule type" value="Genomic_DNA"/>
</dbReference>
<dbReference type="CDD" id="cd00088">
    <property type="entry name" value="HPT"/>
    <property type="match status" value="1"/>
</dbReference>
<dbReference type="GO" id="GO:0009927">
    <property type="term" value="F:histidine phosphotransfer kinase activity"/>
    <property type="evidence" value="ECO:0007669"/>
    <property type="project" value="InterPro"/>
</dbReference>
<dbReference type="GO" id="GO:0043424">
    <property type="term" value="F:protein histidine kinase binding"/>
    <property type="evidence" value="ECO:0007669"/>
    <property type="project" value="InterPro"/>
</dbReference>
<dbReference type="GO" id="GO:0000160">
    <property type="term" value="P:phosphorelay signal transduction system"/>
    <property type="evidence" value="ECO:0007669"/>
    <property type="project" value="InterPro"/>
</dbReference>
<dbReference type="Proteomes" id="UP001301958">
    <property type="component" value="Unassembled WGS sequence"/>
</dbReference>
<evidence type="ECO:0000259" key="2">
    <source>
        <dbReference type="PROSITE" id="PS50894"/>
    </source>
</evidence>
<protein>
    <submittedName>
        <fullName evidence="3">Signal transduction histidine kinase</fullName>
    </submittedName>
</protein>
<dbReference type="InterPro" id="IPR045871">
    <property type="entry name" value="AHP1-5/YPD1"/>
</dbReference>
<dbReference type="GO" id="GO:0005737">
    <property type="term" value="C:cytoplasm"/>
    <property type="evidence" value="ECO:0007669"/>
    <property type="project" value="TreeGrafter"/>
</dbReference>
<keyword evidence="3" id="KW-0418">Kinase</keyword>